<organism evidence="1 2">
    <name type="scientific">Yinghuangia soli</name>
    <dbReference type="NCBI Taxonomy" id="2908204"/>
    <lineage>
        <taxon>Bacteria</taxon>
        <taxon>Bacillati</taxon>
        <taxon>Actinomycetota</taxon>
        <taxon>Actinomycetes</taxon>
        <taxon>Kitasatosporales</taxon>
        <taxon>Streptomycetaceae</taxon>
        <taxon>Yinghuangia</taxon>
    </lineage>
</organism>
<evidence type="ECO:0000313" key="1">
    <source>
        <dbReference type="EMBL" id="MCF2529976.1"/>
    </source>
</evidence>
<proteinExistence type="predicted"/>
<accession>A0AA41Q289</accession>
<comment type="caution">
    <text evidence="1">The sequence shown here is derived from an EMBL/GenBank/DDBJ whole genome shotgun (WGS) entry which is preliminary data.</text>
</comment>
<dbReference type="EMBL" id="JAKFHA010000014">
    <property type="protein sequence ID" value="MCF2529976.1"/>
    <property type="molecule type" value="Genomic_DNA"/>
</dbReference>
<name>A0AA41Q289_9ACTN</name>
<reference evidence="1" key="1">
    <citation type="submission" date="2022-01" db="EMBL/GenBank/DDBJ databases">
        <title>Genome-Based Taxonomic Classification of the Phylum Actinobacteria.</title>
        <authorList>
            <person name="Gao Y."/>
        </authorList>
    </citation>
    <scope>NUCLEOTIDE SEQUENCE</scope>
    <source>
        <strain evidence="1">KLBMP 8922</strain>
    </source>
</reference>
<protein>
    <submittedName>
        <fullName evidence="1">Uncharacterized protein</fullName>
    </submittedName>
</protein>
<dbReference type="Proteomes" id="UP001165378">
    <property type="component" value="Unassembled WGS sequence"/>
</dbReference>
<evidence type="ECO:0000313" key="2">
    <source>
        <dbReference type="Proteomes" id="UP001165378"/>
    </source>
</evidence>
<dbReference type="AlphaFoldDB" id="A0AA41Q289"/>
<dbReference type="RefSeq" id="WP_235054652.1">
    <property type="nucleotide sequence ID" value="NZ_JAKFHA010000014.1"/>
</dbReference>
<gene>
    <name evidence="1" type="ORF">LZ495_22530</name>
</gene>
<sequence>MRVYFPGRGTLAEEWMQQAEADGKALLEARAKAGERAAMVIHLLGSRGITLSEGDAARVRECTDLDTLGRWFDRAIHAESALDVFAEDAQAAAEDRG</sequence>
<keyword evidence="2" id="KW-1185">Reference proteome</keyword>